<dbReference type="InterPro" id="IPR017972">
    <property type="entry name" value="Cyt_P450_CS"/>
</dbReference>
<keyword evidence="5 8" id="KW-0560">Oxidoreductase</keyword>
<dbReference type="EC" id="1.14.-.-" evidence="9"/>
<dbReference type="OrthoDB" id="142769at2"/>
<dbReference type="SUPFAM" id="SSF48264">
    <property type="entry name" value="Cytochrome P450"/>
    <property type="match status" value="1"/>
</dbReference>
<dbReference type="PRINTS" id="PR00359">
    <property type="entry name" value="BP450"/>
</dbReference>
<keyword evidence="3 8" id="KW-0349">Heme</keyword>
<comment type="caution">
    <text evidence="9">The sequence shown here is derived from an EMBL/GenBank/DDBJ whole genome shotgun (WGS) entry which is preliminary data.</text>
</comment>
<evidence type="ECO:0000256" key="4">
    <source>
        <dbReference type="ARBA" id="ARBA00022723"/>
    </source>
</evidence>
<evidence type="ECO:0000256" key="6">
    <source>
        <dbReference type="ARBA" id="ARBA00023004"/>
    </source>
</evidence>
<name>A0A7K0DNY5_9NOCA</name>
<evidence type="ECO:0000256" key="7">
    <source>
        <dbReference type="ARBA" id="ARBA00023033"/>
    </source>
</evidence>
<keyword evidence="7 8" id="KW-0503">Monooxygenase</keyword>
<evidence type="ECO:0000256" key="8">
    <source>
        <dbReference type="RuleBase" id="RU000461"/>
    </source>
</evidence>
<evidence type="ECO:0000256" key="3">
    <source>
        <dbReference type="ARBA" id="ARBA00022617"/>
    </source>
</evidence>
<dbReference type="GO" id="GO:0020037">
    <property type="term" value="F:heme binding"/>
    <property type="evidence" value="ECO:0007669"/>
    <property type="project" value="InterPro"/>
</dbReference>
<keyword evidence="6 8" id="KW-0408">Iron</keyword>
<evidence type="ECO:0000313" key="10">
    <source>
        <dbReference type="Proteomes" id="UP000431401"/>
    </source>
</evidence>
<evidence type="ECO:0000313" key="9">
    <source>
        <dbReference type="EMBL" id="MQY27401.1"/>
    </source>
</evidence>
<reference evidence="9 10" key="1">
    <citation type="submission" date="2019-10" db="EMBL/GenBank/DDBJ databases">
        <title>Nocardia macrotermitis sp. nov. and Nocardia aurantia sp. nov., isolated from the gut of fungus growing-termite Macrotermes natalensis.</title>
        <authorList>
            <person name="Benndorf R."/>
            <person name="Schwitalla J."/>
            <person name="Martin K."/>
            <person name="De Beer W."/>
            <person name="Kaster A.-K."/>
            <person name="Vollmers J."/>
            <person name="Poulsen M."/>
            <person name="Beemelmanns C."/>
        </authorList>
    </citation>
    <scope>NUCLEOTIDE SEQUENCE [LARGE SCALE GENOMIC DNA]</scope>
    <source>
        <strain evidence="9 10">RB56</strain>
    </source>
</reference>
<evidence type="ECO:0000256" key="5">
    <source>
        <dbReference type="ARBA" id="ARBA00023002"/>
    </source>
</evidence>
<dbReference type="InterPro" id="IPR001128">
    <property type="entry name" value="Cyt_P450"/>
</dbReference>
<dbReference type="RefSeq" id="WP_153342487.1">
    <property type="nucleotide sequence ID" value="NZ_WEGI01000006.1"/>
</dbReference>
<dbReference type="InterPro" id="IPR036396">
    <property type="entry name" value="Cyt_P450_sf"/>
</dbReference>
<protein>
    <submittedName>
        <fullName evidence="9">Cytochrome P450 107B1</fullName>
        <ecNumber evidence="9">1.14.-.-</ecNumber>
    </submittedName>
</protein>
<dbReference type="GO" id="GO:0016705">
    <property type="term" value="F:oxidoreductase activity, acting on paired donors, with incorporation or reduction of molecular oxygen"/>
    <property type="evidence" value="ECO:0007669"/>
    <property type="project" value="InterPro"/>
</dbReference>
<dbReference type="Proteomes" id="UP000431401">
    <property type="component" value="Unassembled WGS sequence"/>
</dbReference>
<keyword evidence="10" id="KW-1185">Reference proteome</keyword>
<evidence type="ECO:0000256" key="2">
    <source>
        <dbReference type="ARBA" id="ARBA00010617"/>
    </source>
</evidence>
<dbReference type="EMBL" id="WEGI01000006">
    <property type="protein sequence ID" value="MQY27401.1"/>
    <property type="molecule type" value="Genomic_DNA"/>
</dbReference>
<dbReference type="PANTHER" id="PTHR46696">
    <property type="entry name" value="P450, PUTATIVE (EUROFUNG)-RELATED"/>
    <property type="match status" value="1"/>
</dbReference>
<dbReference type="PROSITE" id="PS00086">
    <property type="entry name" value="CYTOCHROME_P450"/>
    <property type="match status" value="1"/>
</dbReference>
<dbReference type="InterPro" id="IPR002397">
    <property type="entry name" value="Cyt_P450_B"/>
</dbReference>
<organism evidence="9 10">
    <name type="scientific">Nocardia aurantia</name>
    <dbReference type="NCBI Taxonomy" id="2585199"/>
    <lineage>
        <taxon>Bacteria</taxon>
        <taxon>Bacillati</taxon>
        <taxon>Actinomycetota</taxon>
        <taxon>Actinomycetes</taxon>
        <taxon>Mycobacteriales</taxon>
        <taxon>Nocardiaceae</taxon>
        <taxon>Nocardia</taxon>
    </lineage>
</organism>
<dbReference type="AlphaFoldDB" id="A0A7K0DNY5"/>
<dbReference type="Pfam" id="PF00067">
    <property type="entry name" value="p450"/>
    <property type="match status" value="1"/>
</dbReference>
<sequence length="416" mass="45206">MTGSPAPGAAAPVRFNPFGAAFRRDPYPQYAQLRATRPVHRTLGMWVVTRHADVRAVLHDRSASAGLIPSQVAEQAARLGQGDVARIVRLGHTSLVFTDNPAHARLRGLVNRAFTAPAVARLRPVVAEVATRLIEPAWAAGSFDVIEDFAGPLPIAVLCAWLDLPAELHDLVGPWTHDIRFLLEPGLMKAADMARVREVVEAFGDALRPVLAARRARPGDDLISGLLAARTAGGDSLSEEEVIFLCVMCFVAGTETTKSLIGNAVLALIRHPGQEALLRARPDLLRAAVVETLRYDCPLQLTKRLTTRPTEIGGQRIDAGEQVLVCLGAANRDPEIFDRPDEFDLTRDGGAHLAFGHGIHGCLGGILAELQAEIALDRLYRDSAELTPHSDEFEWQDHSFILRGLRTLPAAIRRAR</sequence>
<comment type="similarity">
    <text evidence="2 8">Belongs to the cytochrome P450 family.</text>
</comment>
<keyword evidence="4 8" id="KW-0479">Metal-binding</keyword>
<gene>
    <name evidence="9" type="ORF">NRB56_29840</name>
</gene>
<dbReference type="PANTHER" id="PTHR46696:SF1">
    <property type="entry name" value="CYTOCHROME P450 YJIB-RELATED"/>
    <property type="match status" value="1"/>
</dbReference>
<dbReference type="Gene3D" id="1.10.630.10">
    <property type="entry name" value="Cytochrome P450"/>
    <property type="match status" value="1"/>
</dbReference>
<dbReference type="GO" id="GO:0004497">
    <property type="term" value="F:monooxygenase activity"/>
    <property type="evidence" value="ECO:0007669"/>
    <property type="project" value="UniProtKB-KW"/>
</dbReference>
<proteinExistence type="inferred from homology"/>
<evidence type="ECO:0000256" key="1">
    <source>
        <dbReference type="ARBA" id="ARBA00001971"/>
    </source>
</evidence>
<dbReference type="GO" id="GO:0005506">
    <property type="term" value="F:iron ion binding"/>
    <property type="evidence" value="ECO:0007669"/>
    <property type="project" value="InterPro"/>
</dbReference>
<comment type="cofactor">
    <cofactor evidence="1">
        <name>heme</name>
        <dbReference type="ChEBI" id="CHEBI:30413"/>
    </cofactor>
</comment>
<dbReference type="CDD" id="cd20625">
    <property type="entry name" value="CYP164-like"/>
    <property type="match status" value="1"/>
</dbReference>
<accession>A0A7K0DNY5</accession>
<dbReference type="FunFam" id="1.10.630.10:FF:000018">
    <property type="entry name" value="Cytochrome P450 monooxygenase"/>
    <property type="match status" value="1"/>
</dbReference>